<feature type="region of interest" description="Disordered" evidence="7">
    <location>
        <begin position="393"/>
        <end position="445"/>
    </location>
</feature>
<proteinExistence type="inferred from homology"/>
<feature type="transmembrane region" description="Helical" evidence="8">
    <location>
        <begin position="231"/>
        <end position="248"/>
    </location>
</feature>
<gene>
    <name evidence="10" type="ORF">LIER_32190</name>
</gene>
<evidence type="ECO:0000256" key="6">
    <source>
        <dbReference type="RuleBase" id="RU003945"/>
    </source>
</evidence>
<evidence type="ECO:0000256" key="4">
    <source>
        <dbReference type="ARBA" id="ARBA00022989"/>
    </source>
</evidence>
<dbReference type="EMBL" id="BAABME010012253">
    <property type="protein sequence ID" value="GAA0184902.1"/>
    <property type="molecule type" value="Genomic_DNA"/>
</dbReference>
<dbReference type="Proteomes" id="UP001454036">
    <property type="component" value="Unassembled WGS sequence"/>
</dbReference>
<feature type="compositionally biased region" description="Polar residues" evidence="7">
    <location>
        <begin position="418"/>
        <end position="429"/>
    </location>
</feature>
<evidence type="ECO:0000256" key="1">
    <source>
        <dbReference type="ARBA" id="ARBA00004141"/>
    </source>
</evidence>
<evidence type="ECO:0000256" key="3">
    <source>
        <dbReference type="ARBA" id="ARBA00022692"/>
    </source>
</evidence>
<dbReference type="PANTHER" id="PTHR12428">
    <property type="entry name" value="OXA1"/>
    <property type="match status" value="1"/>
</dbReference>
<dbReference type="InterPro" id="IPR028055">
    <property type="entry name" value="YidC/Oxa/ALB_C"/>
</dbReference>
<dbReference type="PANTHER" id="PTHR12428:SF34">
    <property type="entry name" value="MITOCHONDRIAL INNER MEMBRANE PROTEIN OXA1-LIKE"/>
    <property type="match status" value="1"/>
</dbReference>
<protein>
    <submittedName>
        <fullName evidence="10">Transporter</fullName>
    </submittedName>
</protein>
<dbReference type="Pfam" id="PF02096">
    <property type="entry name" value="60KD_IMP"/>
    <property type="match status" value="1"/>
</dbReference>
<comment type="subcellular location">
    <subcellularLocation>
        <location evidence="1 6">Membrane</location>
        <topology evidence="1 6">Multi-pass membrane protein</topology>
    </subcellularLocation>
</comment>
<evidence type="ECO:0000256" key="8">
    <source>
        <dbReference type="SAM" id="Phobius"/>
    </source>
</evidence>
<dbReference type="NCBIfam" id="TIGR03592">
    <property type="entry name" value="yidC_oxa1_cterm"/>
    <property type="match status" value="1"/>
</dbReference>
<evidence type="ECO:0000313" key="10">
    <source>
        <dbReference type="EMBL" id="GAA0184902.1"/>
    </source>
</evidence>
<dbReference type="InterPro" id="IPR001708">
    <property type="entry name" value="YidC/ALB3/OXA1/COX18"/>
</dbReference>
<sequence length="445" mass="49626">MAYRRYISTHANQFYKQKSQRFAPLFSNILNSDNNKHSTPTKYSSICPKPSIYSLISPKASIFSNNCPIGSLNRSNYLFQKGYGFEFSRNMSKSVGGDDESEMFVESVMVQADEAVNVQAATAVNEVASAAADSFFPVAGLQYLIDYVHILTGLNWWASIAATTFLIRWLTLPLIINQLKATSKFTLLRPKLEEVKNEMQDKGMSSEAVAEGQAKMQALFKEYKVTPFTPLKGLLIQGPVFICFFLAVKNMAEKVPSFQQGGAYWFLDLTTPDPMYILPVLTALTFWITVECNMQEGMEGNPAAKTIKNVSRGFAVLTVPLTASFPKAIFCYWITSNVFSLMYGLVIRRPEVKKLFGIPIIPVTPAPTDQQPGFSFFDAIKKYAAAQVESKKKAQMQIQQQPLPSESPDEAPKLGNKKPSSSAVLSQRLKSLEKEVKGRKKGKKR</sequence>
<dbReference type="AlphaFoldDB" id="A0AAV3RX10"/>
<feature type="transmembrane region" description="Helical" evidence="8">
    <location>
        <begin position="314"/>
        <end position="335"/>
    </location>
</feature>
<dbReference type="CDD" id="cd20069">
    <property type="entry name" value="5TM_Oxa1-like"/>
    <property type="match status" value="1"/>
</dbReference>
<feature type="domain" description="Membrane insertase YidC/Oxa/ALB C-terminal" evidence="9">
    <location>
        <begin position="156"/>
        <end position="348"/>
    </location>
</feature>
<keyword evidence="4 8" id="KW-1133">Transmembrane helix</keyword>
<keyword evidence="3 6" id="KW-0812">Transmembrane</keyword>
<keyword evidence="11" id="KW-1185">Reference proteome</keyword>
<keyword evidence="5 8" id="KW-0472">Membrane</keyword>
<dbReference type="GO" id="GO:0032979">
    <property type="term" value="P:protein insertion into mitochondrial inner membrane from matrix"/>
    <property type="evidence" value="ECO:0007669"/>
    <property type="project" value="TreeGrafter"/>
</dbReference>
<comment type="similarity">
    <text evidence="2">Belongs to the OXA1/ALB3/YidC (TC 2.A.9.2) family.</text>
</comment>
<reference evidence="10 11" key="1">
    <citation type="submission" date="2024-01" db="EMBL/GenBank/DDBJ databases">
        <title>The complete chloroplast genome sequence of Lithospermum erythrorhizon: insights into the phylogenetic relationship among Boraginaceae species and the maternal lineages of purple gromwells.</title>
        <authorList>
            <person name="Okada T."/>
            <person name="Watanabe K."/>
        </authorList>
    </citation>
    <scope>NUCLEOTIDE SEQUENCE [LARGE SCALE GENOMIC DNA]</scope>
</reference>
<evidence type="ECO:0000256" key="5">
    <source>
        <dbReference type="ARBA" id="ARBA00023136"/>
    </source>
</evidence>
<evidence type="ECO:0000313" key="11">
    <source>
        <dbReference type="Proteomes" id="UP001454036"/>
    </source>
</evidence>
<evidence type="ECO:0000256" key="2">
    <source>
        <dbReference type="ARBA" id="ARBA00010583"/>
    </source>
</evidence>
<dbReference type="GO" id="GO:0032977">
    <property type="term" value="F:membrane insertase activity"/>
    <property type="evidence" value="ECO:0007669"/>
    <property type="project" value="InterPro"/>
</dbReference>
<feature type="transmembrane region" description="Helical" evidence="8">
    <location>
        <begin position="156"/>
        <end position="176"/>
    </location>
</feature>
<organism evidence="10 11">
    <name type="scientific">Lithospermum erythrorhizon</name>
    <name type="common">Purple gromwell</name>
    <name type="synonym">Lithospermum officinale var. erythrorhizon</name>
    <dbReference type="NCBI Taxonomy" id="34254"/>
    <lineage>
        <taxon>Eukaryota</taxon>
        <taxon>Viridiplantae</taxon>
        <taxon>Streptophyta</taxon>
        <taxon>Embryophyta</taxon>
        <taxon>Tracheophyta</taxon>
        <taxon>Spermatophyta</taxon>
        <taxon>Magnoliopsida</taxon>
        <taxon>eudicotyledons</taxon>
        <taxon>Gunneridae</taxon>
        <taxon>Pentapetalae</taxon>
        <taxon>asterids</taxon>
        <taxon>lamiids</taxon>
        <taxon>Boraginales</taxon>
        <taxon>Boraginaceae</taxon>
        <taxon>Boraginoideae</taxon>
        <taxon>Lithospermeae</taxon>
        <taxon>Lithospermum</taxon>
    </lineage>
</organism>
<name>A0AAV3RX10_LITER</name>
<accession>A0AAV3RX10</accession>
<evidence type="ECO:0000256" key="7">
    <source>
        <dbReference type="SAM" id="MobiDB-lite"/>
    </source>
</evidence>
<dbReference type="GO" id="GO:0005743">
    <property type="term" value="C:mitochondrial inner membrane"/>
    <property type="evidence" value="ECO:0007669"/>
    <property type="project" value="TreeGrafter"/>
</dbReference>
<comment type="caution">
    <text evidence="10">The sequence shown here is derived from an EMBL/GenBank/DDBJ whole genome shotgun (WGS) entry which is preliminary data.</text>
</comment>
<evidence type="ECO:0000259" key="9">
    <source>
        <dbReference type="Pfam" id="PF02096"/>
    </source>
</evidence>
<comment type="similarity">
    <text evidence="6">Belongs to the OXA1/ALB3/YidC family.</text>
</comment>